<dbReference type="AlphaFoldDB" id="A0A078AS55"/>
<evidence type="ECO:0000313" key="2">
    <source>
        <dbReference type="Proteomes" id="UP000039865"/>
    </source>
</evidence>
<keyword evidence="2" id="KW-1185">Reference proteome</keyword>
<evidence type="ECO:0000313" key="1">
    <source>
        <dbReference type="EMBL" id="CDW84047.1"/>
    </source>
</evidence>
<gene>
    <name evidence="1" type="primary">Contig11364.g12145</name>
    <name evidence="1" type="ORF">STYLEM_13104</name>
</gene>
<reference evidence="1 2" key="1">
    <citation type="submission" date="2014-06" db="EMBL/GenBank/DDBJ databases">
        <authorList>
            <person name="Swart Estienne"/>
        </authorList>
    </citation>
    <scope>NUCLEOTIDE SEQUENCE [LARGE SCALE GENOMIC DNA]</scope>
    <source>
        <strain evidence="1 2">130c</strain>
    </source>
</reference>
<protein>
    <submittedName>
        <fullName evidence="1">Uncharacterized protein</fullName>
    </submittedName>
</protein>
<organism evidence="1 2">
    <name type="scientific">Stylonychia lemnae</name>
    <name type="common">Ciliate</name>
    <dbReference type="NCBI Taxonomy" id="5949"/>
    <lineage>
        <taxon>Eukaryota</taxon>
        <taxon>Sar</taxon>
        <taxon>Alveolata</taxon>
        <taxon>Ciliophora</taxon>
        <taxon>Intramacronucleata</taxon>
        <taxon>Spirotrichea</taxon>
        <taxon>Stichotrichia</taxon>
        <taxon>Sporadotrichida</taxon>
        <taxon>Oxytrichidae</taxon>
        <taxon>Stylonychinae</taxon>
        <taxon>Stylonychia</taxon>
    </lineage>
</organism>
<dbReference type="EMBL" id="CCKQ01012428">
    <property type="protein sequence ID" value="CDW84047.1"/>
    <property type="molecule type" value="Genomic_DNA"/>
</dbReference>
<name>A0A078AS55_STYLE</name>
<sequence length="245" mass="28073">MLYRSTFAFIVGQTNVWFQGEGNNTFIQKDELSKLASPMAADLSSDDSASTDEDVADQCKRIQQIIKVSEDKAKLFELDSRVGLNGSKSHWSFPCMQDEESKRFYIWLGDVSIEKLTKSIFMNLVNFAEKAGSQKMILIQDRDHRQKDQFQKLFKVLDAHRVSKRGMEEMIQADQLNECIESYALYRIDLVPKDLKMFEGLGSNSLSLSQWPTTAHWDMSEYFSPIRLGYVLPIALSSFLQTPNP</sequence>
<accession>A0A078AS55</accession>
<dbReference type="Proteomes" id="UP000039865">
    <property type="component" value="Unassembled WGS sequence"/>
</dbReference>
<dbReference type="InParanoid" id="A0A078AS55"/>
<proteinExistence type="predicted"/>